<evidence type="ECO:0000256" key="2">
    <source>
        <dbReference type="ARBA" id="ARBA00004514"/>
    </source>
</evidence>
<reference evidence="15" key="3">
    <citation type="submission" date="2025-09" db="UniProtKB">
        <authorList>
            <consortium name="Ensembl"/>
        </authorList>
    </citation>
    <scope>IDENTIFICATION</scope>
</reference>
<evidence type="ECO:0000259" key="12">
    <source>
        <dbReference type="Pfam" id="PF11919"/>
    </source>
</evidence>
<evidence type="ECO:0000256" key="5">
    <source>
        <dbReference type="ARBA" id="ARBA00022737"/>
    </source>
</evidence>
<dbReference type="GO" id="GO:0070628">
    <property type="term" value="F:proteasome binding"/>
    <property type="evidence" value="ECO:0007669"/>
    <property type="project" value="InterPro"/>
</dbReference>
<keyword evidence="6" id="KW-0227">DNA damage</keyword>
<dbReference type="GO" id="GO:0005829">
    <property type="term" value="C:cytosol"/>
    <property type="evidence" value="ECO:0007669"/>
    <property type="project" value="UniProtKB-SubCell"/>
</dbReference>
<dbReference type="GeneTree" id="ENSGT00390000011433"/>
<dbReference type="Pfam" id="PF23096">
    <property type="entry name" value="HEAT_PSME4"/>
    <property type="match status" value="1"/>
</dbReference>
<keyword evidence="8" id="KW-0234">DNA repair</keyword>
<evidence type="ECO:0000256" key="1">
    <source>
        <dbReference type="ARBA" id="ARBA00004324"/>
    </source>
</evidence>
<dbReference type="InterPro" id="IPR032430">
    <property type="entry name" value="Blm10_mid"/>
</dbReference>
<dbReference type="Pfam" id="PF16507">
    <property type="entry name" value="HEAT_PSME4_mid"/>
    <property type="match status" value="2"/>
</dbReference>
<sequence length="1790" mass="206209">HWKPERIGICNMKKAQSDTLGFVPQKDIVYNKLLPYADRLDDESNDILCKIKGNLGRAVQLREIWPGVLFWTRKLSTYMRLYGRKFSKEDHVLFIKLLYELVTIPRLEISMMQGLARLLINLLKKRELLSREDLELPWRPLYELHDRILFSKTEHLGLNWFPKYASVPLFQCLGMFMTCFFFFCYSSVEGVLKTLVKSCRPYFSQSATQEMLDEWRPLLCPFDVTMQRAISYFELFLPTTLPPELHHKGFKLWFDELISLWVSVQNLPSWEVHLVSLFARLANDNIGYIDWDPYIPKIFTRILRSLNLPVGTSQMMVPRYVTNAYDIGHVVLWVSSLLGGPSKQTQAQLSGLFNSITSFFHPSNHGRWLMKLMKLLQRLPASVVRRLHRERYRKPTWLTPIPDSHKLTEEDITEFVESMMQPVLLAMFSKTGSLDAAQALQNLALMRPELVIPPVLEKTYPALETLTEPHQLTATLSCMIGVARSLVSGGQRFPEGPTHMLPLLMRALPGVDPNDFSKCMVRSTVTFSLFGGFSFIKLDVEREMCSASAEFEDFVLQFMDRCFALIDSSTLEQTREETETEKMTHLESLVELGLSSTFSTILTQCSLDIFKVALVKVFNFATTNIFETRVAGRMVADMCRAAAKCHPAESLKMFVPHCCNIFFLTDEEVLNEEELDKELLWNLQLLSEVTRVDGDKILPYRSDLVQILQLTLHLKCKQGYTLACNLLHHILRSSALIYPTEYCSVPGGFHQPISDYLPIKDWGRPGDLWNLDIRWHVPSVEETSFAFYLLDLILQPELQRLQRFAQGEQDMSRDDVLQSLTIVQHCLLGAGNYILEHSEDDTKSLFSIIKIISDLLHFKGSHKHEFDSRWKSFNLVKKSMENRLHGRKQHIRALLIDRVMLQHELRKLTVEGCQYRSIHQQLMRDLLRLSTSTYSQVRSRAQNVLFTALGTYNFCCRDLIPHVLGFLNPDNSSVTQQQFKGALYCLLGNHSGVCLANLHDWECIALTWPAIVRSGLSSAMSLEKPSIVRLFDDLADKIHRQYETIGTDFSIPDECCAVAKQLMITGNPFSEDPVPSEEETAQGLKKQELKNSDLCFCRKYKQLIGDLLDCISNRNMPWKFEHIAIGFLSLLLRDDHQLPPPAVTFFVKSLNHDSLYVRKVAISAVAGIMKQIKRPHKKVPELNGIKAGDRQDNRWLQYNSSSLPRTQQDWDQCVFVEKTHWGYYCWPRKLMMYAPLEEQPKQNLARDDMTEREQIIFDHFSDPVFINQFIEFLSLEDRKGKDKFSPRRFCLFKGLFRNFGDAFLPVLQSHMERLVADSHESKQRCVAEIISGLIRGSKHWSYSKVEKLWELLCPLLRTALSNITIETYADWGTCIATACESRDPRKLYWLFEMLMESPVNGEGGSFVDACRLYVLQGGLAQQEWRVPELLHRLLQYLEPKLTQVYKNVRERIGSVLTYIFMIDVNLPYTQPTTSPRISDFTERILLQLKPLTEGDEEIQNHVIEENEVGEQDERTQAIKLLKTVLKWLIASAGRSFSTAVSEQLRLLPLLFKIAPVENDDSYDELKRDAKTCLSLMSQGLLYTEQIPMVLSTLQEIAGSSSWHARYTVLTYLQIMVFYNLFTFMSDQKAVNDVRALVIRLLEDEQLEVREMAATTLSGFLQCNFLSMDAPMQAHFEALCKTSLPKKRKRELGSIVDTIPSADLVRRHAGVLGLSACILSSPYDVPTWMPQILMDLSAHLNDTQPIEMTVKKTLSNFRRTHHDNWQQHKQQFTDDQLLVLTDLLVSPCYYA</sequence>
<evidence type="ECO:0000313" key="16">
    <source>
        <dbReference type="Proteomes" id="UP000314980"/>
    </source>
</evidence>
<gene>
    <name evidence="15" type="primary">PSME4</name>
    <name evidence="15" type="synonym">psme4a</name>
</gene>
<dbReference type="PANTHER" id="PTHR32170">
    <property type="entry name" value="PROTEASOME ACTIVATOR COMPLEX SUBUNIT 4"/>
    <property type="match status" value="1"/>
</dbReference>
<feature type="domain" description="Proteasome activator complex subunit 4 C-terminal" evidence="12">
    <location>
        <begin position="1704"/>
        <end position="1790"/>
    </location>
</feature>
<dbReference type="InterPro" id="IPR011989">
    <property type="entry name" value="ARM-like"/>
</dbReference>
<dbReference type="SUPFAM" id="SSF48371">
    <property type="entry name" value="ARM repeat"/>
    <property type="match status" value="2"/>
</dbReference>
<reference evidence="15" key="2">
    <citation type="submission" date="2025-08" db="UniProtKB">
        <authorList>
            <consortium name="Ensembl"/>
        </authorList>
    </citation>
    <scope>IDENTIFICATION</scope>
</reference>
<evidence type="ECO:0000256" key="11">
    <source>
        <dbReference type="ARBA" id="ARBA00065126"/>
    </source>
</evidence>
<evidence type="ECO:0000259" key="13">
    <source>
        <dbReference type="Pfam" id="PF16507"/>
    </source>
</evidence>
<keyword evidence="9" id="KW-0539">Nucleus</keyword>
<keyword evidence="5" id="KW-0677">Repeat</keyword>
<dbReference type="Proteomes" id="UP000314980">
    <property type="component" value="Unassembled WGS sequence"/>
</dbReference>
<dbReference type="Ensembl" id="ENSLCAT00010035159.1">
    <property type="protein sequence ID" value="ENSLCAP00010034346.1"/>
    <property type="gene ID" value="ENSLCAG00010015920.1"/>
</dbReference>
<dbReference type="InterPro" id="IPR035309">
    <property type="entry name" value="PSME4"/>
</dbReference>
<keyword evidence="7" id="KW-0647">Proteasome</keyword>
<dbReference type="PANTHER" id="PTHR32170:SF3">
    <property type="entry name" value="PROTEASOME ACTIVATOR COMPLEX SUBUNIT 4"/>
    <property type="match status" value="1"/>
</dbReference>
<evidence type="ECO:0000256" key="6">
    <source>
        <dbReference type="ARBA" id="ARBA00022763"/>
    </source>
</evidence>
<comment type="similarity">
    <text evidence="3">Belongs to the BLM10 family.</text>
</comment>
<dbReference type="GO" id="GO:0016504">
    <property type="term" value="F:peptidase activator activity"/>
    <property type="evidence" value="ECO:0007669"/>
    <property type="project" value="InterPro"/>
</dbReference>
<evidence type="ECO:0000256" key="10">
    <source>
        <dbReference type="ARBA" id="ARBA00056104"/>
    </source>
</evidence>
<feature type="domain" description="Proteasome activator Blm10 middle HEAT repeats region" evidence="13">
    <location>
        <begin position="541"/>
        <end position="830"/>
    </location>
</feature>
<dbReference type="InterPro" id="IPR055455">
    <property type="entry name" value="HEAT_PSME4"/>
</dbReference>
<dbReference type="GO" id="GO:1990111">
    <property type="term" value="C:spermatoproteasome complex"/>
    <property type="evidence" value="ECO:0007669"/>
    <property type="project" value="TreeGrafter"/>
</dbReference>
<name>A0A4W6EAR9_LATCA</name>
<protein>
    <submittedName>
        <fullName evidence="15">Proteasome activator subunit 4</fullName>
    </submittedName>
</protein>
<dbReference type="Gene3D" id="1.25.10.10">
    <property type="entry name" value="Leucine-rich Repeat Variant"/>
    <property type="match status" value="1"/>
</dbReference>
<dbReference type="GO" id="GO:0016607">
    <property type="term" value="C:nuclear speck"/>
    <property type="evidence" value="ECO:0007669"/>
    <property type="project" value="UniProtKB-SubCell"/>
</dbReference>
<dbReference type="Pfam" id="PF11919">
    <property type="entry name" value="PSME4_C"/>
    <property type="match status" value="1"/>
</dbReference>
<evidence type="ECO:0000259" key="14">
    <source>
        <dbReference type="Pfam" id="PF23096"/>
    </source>
</evidence>
<keyword evidence="4" id="KW-0963">Cytoplasm</keyword>
<reference evidence="16" key="1">
    <citation type="submission" date="2015-09" db="EMBL/GenBank/DDBJ databases">
        <authorList>
            <person name="Sai Rama Sridatta P."/>
        </authorList>
    </citation>
    <scope>NUCLEOTIDE SEQUENCE [LARGE SCALE GENOMIC DNA]</scope>
</reference>
<evidence type="ECO:0000256" key="3">
    <source>
        <dbReference type="ARBA" id="ARBA00005739"/>
    </source>
</evidence>
<comment type="subcellular location">
    <subcellularLocation>
        <location evidence="2">Cytoplasm</location>
        <location evidence="2">Cytosol</location>
    </subcellularLocation>
    <subcellularLocation>
        <location evidence="1">Nucleus speckle</location>
    </subcellularLocation>
</comment>
<evidence type="ECO:0000313" key="15">
    <source>
        <dbReference type="Ensembl" id="ENSLCAP00010034346.1"/>
    </source>
</evidence>
<keyword evidence="16" id="KW-1185">Reference proteome</keyword>
<organism evidence="15 16">
    <name type="scientific">Lates calcarifer</name>
    <name type="common">Barramundi</name>
    <name type="synonym">Holocentrus calcarifer</name>
    <dbReference type="NCBI Taxonomy" id="8187"/>
    <lineage>
        <taxon>Eukaryota</taxon>
        <taxon>Metazoa</taxon>
        <taxon>Chordata</taxon>
        <taxon>Craniata</taxon>
        <taxon>Vertebrata</taxon>
        <taxon>Euteleostomi</taxon>
        <taxon>Actinopterygii</taxon>
        <taxon>Neopterygii</taxon>
        <taxon>Teleostei</taxon>
        <taxon>Neoteleostei</taxon>
        <taxon>Acanthomorphata</taxon>
        <taxon>Carangaria</taxon>
        <taxon>Carangaria incertae sedis</taxon>
        <taxon>Centropomidae</taxon>
        <taxon>Lates</taxon>
    </lineage>
</organism>
<dbReference type="InterPro" id="IPR021843">
    <property type="entry name" value="PSME4_C"/>
</dbReference>
<dbReference type="GO" id="GO:0006281">
    <property type="term" value="P:DNA repair"/>
    <property type="evidence" value="ECO:0007669"/>
    <property type="project" value="UniProtKB-KW"/>
</dbReference>
<comment type="subunit">
    <text evidence="11">Homodimer. Interacts with the 20S and 26S proteasomes.</text>
</comment>
<dbReference type="GO" id="GO:0010499">
    <property type="term" value="P:proteasomal ubiquitin-independent protein catabolic process"/>
    <property type="evidence" value="ECO:0007669"/>
    <property type="project" value="TreeGrafter"/>
</dbReference>
<evidence type="ECO:0000256" key="4">
    <source>
        <dbReference type="ARBA" id="ARBA00022490"/>
    </source>
</evidence>
<accession>A0A4W6EAR9</accession>
<dbReference type="FunFam" id="1.25.10.10:FF:000183">
    <property type="entry name" value="Proteasome activator complex subunit 4"/>
    <property type="match status" value="1"/>
</dbReference>
<comment type="function">
    <text evidence="10">Associated component of the proteasome that specifically recognizes acetylated histones and promotes ATP- and ubiquitin-independent degradation of core histones during DNA damage response. Recognizes and binds acetylated histones via its bromodomain-like (BRDL) region and activates the proteasome by opening the gated channel for substrate entry. Binds to the core proteasome via its C-terminus, which occupies the same binding sites as the proteasomal ATPases, opening the closed structure of the proteasome via an active gating mechanism. involved in DNA damage response in somatic cells: binds to acetylated histones and promotes degradation of histones.</text>
</comment>
<proteinExistence type="inferred from homology"/>
<feature type="domain" description="Proteasome activator complex subunit 4-like HEAT repeat-like" evidence="14">
    <location>
        <begin position="1142"/>
        <end position="1416"/>
    </location>
</feature>
<evidence type="ECO:0000256" key="8">
    <source>
        <dbReference type="ARBA" id="ARBA00023204"/>
    </source>
</evidence>
<evidence type="ECO:0000256" key="7">
    <source>
        <dbReference type="ARBA" id="ARBA00022942"/>
    </source>
</evidence>
<evidence type="ECO:0000256" key="9">
    <source>
        <dbReference type="ARBA" id="ARBA00023242"/>
    </source>
</evidence>
<feature type="domain" description="Proteasome activator Blm10 middle HEAT repeats region" evidence="13">
    <location>
        <begin position="349"/>
        <end position="523"/>
    </location>
</feature>
<dbReference type="InterPro" id="IPR016024">
    <property type="entry name" value="ARM-type_fold"/>
</dbReference>